<dbReference type="AlphaFoldDB" id="A0ABD1DPE2"/>
<protein>
    <recommendedName>
        <fullName evidence="10">C2H2-type domain-containing protein</fullName>
    </recommendedName>
</protein>
<evidence type="ECO:0000256" key="8">
    <source>
        <dbReference type="PROSITE-ProRule" id="PRU00042"/>
    </source>
</evidence>
<evidence type="ECO:0000313" key="12">
    <source>
        <dbReference type="Proteomes" id="UP001562425"/>
    </source>
</evidence>
<feature type="domain" description="C2H2-type" evidence="10">
    <location>
        <begin position="737"/>
        <end position="764"/>
    </location>
</feature>
<comment type="subcellular location">
    <subcellularLocation>
        <location evidence="1">Nucleus</location>
    </subcellularLocation>
</comment>
<keyword evidence="5" id="KW-0862">Zinc</keyword>
<feature type="domain" description="C2H2-type" evidence="10">
    <location>
        <begin position="199"/>
        <end position="226"/>
    </location>
</feature>
<organism evidence="11 12">
    <name type="scientific">Culex pipiens pipiens</name>
    <name type="common">Northern house mosquito</name>
    <dbReference type="NCBI Taxonomy" id="38569"/>
    <lineage>
        <taxon>Eukaryota</taxon>
        <taxon>Metazoa</taxon>
        <taxon>Ecdysozoa</taxon>
        <taxon>Arthropoda</taxon>
        <taxon>Hexapoda</taxon>
        <taxon>Insecta</taxon>
        <taxon>Pterygota</taxon>
        <taxon>Neoptera</taxon>
        <taxon>Endopterygota</taxon>
        <taxon>Diptera</taxon>
        <taxon>Nematocera</taxon>
        <taxon>Culicoidea</taxon>
        <taxon>Culicidae</taxon>
        <taxon>Culicinae</taxon>
        <taxon>Culicini</taxon>
        <taxon>Culex</taxon>
        <taxon>Culex</taxon>
    </lineage>
</organism>
<evidence type="ECO:0000256" key="5">
    <source>
        <dbReference type="ARBA" id="ARBA00022833"/>
    </source>
</evidence>
<accession>A0ABD1DPE2</accession>
<dbReference type="EMBL" id="JBEHCU010004443">
    <property type="protein sequence ID" value="KAL1401628.1"/>
    <property type="molecule type" value="Genomic_DNA"/>
</dbReference>
<reference evidence="11 12" key="1">
    <citation type="submission" date="2024-05" db="EMBL/GenBank/DDBJ databases">
        <title>Culex pipiens pipiens assembly and annotation.</title>
        <authorList>
            <person name="Alout H."/>
            <person name="Durand T."/>
        </authorList>
    </citation>
    <scope>NUCLEOTIDE SEQUENCE [LARGE SCALE GENOMIC DNA]</scope>
    <source>
        <strain evidence="11">HA-2024</strain>
        <tissue evidence="11">Whole body</tissue>
    </source>
</reference>
<dbReference type="InterPro" id="IPR013087">
    <property type="entry name" value="Znf_C2H2_type"/>
</dbReference>
<sequence>MPTSVIATDTDDESFIHLESLYDVGAKVEPTPSDFMDGGGSSLLTGGDPPLVTADLRRTTVHESQSQVKEIISYQRYGKIDKTVFSTQKFKCHLWFAQGKIEYLEEIVEPGSGTVLESNTVVFEIKSQPIDMAETIEYLVSAEEEDPEPSKTQQQQLLPVDIATENIPMYDNPQLAIVLKKERRIPSHMRPRTNTEPRFECPKCGKAYSLAKNMRRHARLECGQEPKYACPYCPLRYARPARPQAATSTAAAAAKKLKTITVTTPQLTTTSATVLESASQVAQITANTPVILNDLNDCLLESKNIVVSKKDNKYILFTTAAPEPISLQPATTSQIQSITLQPLQVSAATVTAPAAATLHTATVIDTGRIEELLKRDKIIKKTELQSDGTTTTTYIFDECDILPLKTTSKNVINTAPTVQQATSVKPTTLSIVKVAPDNVITTGGGATATVVPAVPQPALPATLISASPNPSQIISTKKLLKPTHPRIKYSKHKNPSVQSVAALPILTIPTVPSSNIGQSLSLSVPEAPVGTTTTKIELLNFSLSRKFPGQNTKTIDVSNIQQIPITAVSKPVPTTRYTVSDYETITSNTSQSNDFTSGMIDDLDYSVIDDIELPDDVQVNFAESYSSSKGAHGATTEDDEDDGDDSQDAPKPLPGKKSTGKTEAKILNASMDDKYALLANTSIMKNFEYTVNESVVSDGDDGEMRQYICRHCGKRYRWKSTLRRHENVECGGKEAMHQCPYCTYKAKQRGNLGVHIRKHHSEMPQLESRRKSKTRDSLNLIESIKAEAEGQL</sequence>
<evidence type="ECO:0000313" key="11">
    <source>
        <dbReference type="EMBL" id="KAL1401628.1"/>
    </source>
</evidence>
<dbReference type="Pfam" id="PF00096">
    <property type="entry name" value="zf-C2H2"/>
    <property type="match status" value="1"/>
</dbReference>
<keyword evidence="3" id="KW-0677">Repeat</keyword>
<dbReference type="GO" id="GO:0003677">
    <property type="term" value="F:DNA binding"/>
    <property type="evidence" value="ECO:0007669"/>
    <property type="project" value="UniProtKB-KW"/>
</dbReference>
<keyword evidence="4 8" id="KW-0863">Zinc-finger</keyword>
<gene>
    <name evidence="11" type="ORF">pipiens_006465</name>
</gene>
<dbReference type="InterPro" id="IPR036236">
    <property type="entry name" value="Znf_C2H2_sf"/>
</dbReference>
<dbReference type="GO" id="GO:0005634">
    <property type="term" value="C:nucleus"/>
    <property type="evidence" value="ECO:0007669"/>
    <property type="project" value="UniProtKB-SubCell"/>
</dbReference>
<evidence type="ECO:0000256" key="6">
    <source>
        <dbReference type="ARBA" id="ARBA00023125"/>
    </source>
</evidence>
<dbReference type="SMART" id="SM00355">
    <property type="entry name" value="ZnF_C2H2"/>
    <property type="match status" value="3"/>
</dbReference>
<evidence type="ECO:0000256" key="4">
    <source>
        <dbReference type="ARBA" id="ARBA00022771"/>
    </source>
</evidence>
<evidence type="ECO:0000259" key="10">
    <source>
        <dbReference type="PROSITE" id="PS50157"/>
    </source>
</evidence>
<evidence type="ECO:0000256" key="1">
    <source>
        <dbReference type="ARBA" id="ARBA00004123"/>
    </source>
</evidence>
<keyword evidence="7" id="KW-0539">Nucleus</keyword>
<name>A0ABD1DPE2_CULPP</name>
<evidence type="ECO:0000256" key="2">
    <source>
        <dbReference type="ARBA" id="ARBA00022723"/>
    </source>
</evidence>
<evidence type="ECO:0000256" key="3">
    <source>
        <dbReference type="ARBA" id="ARBA00022737"/>
    </source>
</evidence>
<dbReference type="PROSITE" id="PS50157">
    <property type="entry name" value="ZINC_FINGER_C2H2_2"/>
    <property type="match status" value="3"/>
</dbReference>
<feature type="region of interest" description="Disordered" evidence="9">
    <location>
        <begin position="624"/>
        <end position="662"/>
    </location>
</feature>
<dbReference type="PANTHER" id="PTHR24404">
    <property type="entry name" value="ZINC FINGER PROTEIN"/>
    <property type="match status" value="1"/>
</dbReference>
<feature type="domain" description="C2H2-type" evidence="10">
    <location>
        <begin position="707"/>
        <end position="734"/>
    </location>
</feature>
<keyword evidence="12" id="KW-1185">Reference proteome</keyword>
<evidence type="ECO:0000256" key="7">
    <source>
        <dbReference type="ARBA" id="ARBA00023242"/>
    </source>
</evidence>
<dbReference type="Gene3D" id="3.30.160.60">
    <property type="entry name" value="Classic Zinc Finger"/>
    <property type="match status" value="2"/>
</dbReference>
<dbReference type="SUPFAM" id="SSF57667">
    <property type="entry name" value="beta-beta-alpha zinc fingers"/>
    <property type="match status" value="2"/>
</dbReference>
<proteinExistence type="predicted"/>
<comment type="caution">
    <text evidence="11">The sequence shown here is derived from an EMBL/GenBank/DDBJ whole genome shotgun (WGS) entry which is preliminary data.</text>
</comment>
<dbReference type="InterPro" id="IPR050589">
    <property type="entry name" value="Ikaros_C2H2-ZF"/>
</dbReference>
<feature type="compositionally biased region" description="Acidic residues" evidence="9">
    <location>
        <begin position="636"/>
        <end position="647"/>
    </location>
</feature>
<keyword evidence="2" id="KW-0479">Metal-binding</keyword>
<dbReference type="GO" id="GO:0008270">
    <property type="term" value="F:zinc ion binding"/>
    <property type="evidence" value="ECO:0007669"/>
    <property type="project" value="UniProtKB-KW"/>
</dbReference>
<evidence type="ECO:0000256" key="9">
    <source>
        <dbReference type="SAM" id="MobiDB-lite"/>
    </source>
</evidence>
<dbReference type="Proteomes" id="UP001562425">
    <property type="component" value="Unassembled WGS sequence"/>
</dbReference>
<keyword evidence="6" id="KW-0238">DNA-binding</keyword>